<sequence>MPRVNNNKDTLVTTKFPWNTLGAETLRAVIRDLGVNSKTIRAPQKGVYVQFLQTVSDKGLDAACEIAQSSIAEAESLSSTRTRSTSVKTKSTSPKRKADQMEAELAEYNTRFKGKRQRVWGPGGVQRKAKKTEASKSGPVSSTRQSISAPATRSAPPAKKRGRPRKSQPKPQASLSGDGKREVFDGVVLPPPSRGKQKEIELTIQGADAPLGQLVVGEDGLLEIDGHFEPDTDFIEVPQTVLGLPSPPGGWNEPYSDSNKENLSVASHLGVADALSADFTIQIHAPSHQGHDSDAGNEPATLA</sequence>
<dbReference type="EMBL" id="ML208627">
    <property type="protein sequence ID" value="TFK61805.1"/>
    <property type="molecule type" value="Genomic_DNA"/>
</dbReference>
<name>A0ACD3A8S4_9AGAR</name>
<keyword evidence="2" id="KW-1185">Reference proteome</keyword>
<organism evidence="1 2">
    <name type="scientific">Pluteus cervinus</name>
    <dbReference type="NCBI Taxonomy" id="181527"/>
    <lineage>
        <taxon>Eukaryota</taxon>
        <taxon>Fungi</taxon>
        <taxon>Dikarya</taxon>
        <taxon>Basidiomycota</taxon>
        <taxon>Agaricomycotina</taxon>
        <taxon>Agaricomycetes</taxon>
        <taxon>Agaricomycetidae</taxon>
        <taxon>Agaricales</taxon>
        <taxon>Pluteineae</taxon>
        <taxon>Pluteaceae</taxon>
        <taxon>Pluteus</taxon>
    </lineage>
</organism>
<evidence type="ECO:0000313" key="2">
    <source>
        <dbReference type="Proteomes" id="UP000308600"/>
    </source>
</evidence>
<dbReference type="Proteomes" id="UP000308600">
    <property type="component" value="Unassembled WGS sequence"/>
</dbReference>
<reference evidence="1 2" key="1">
    <citation type="journal article" date="2019" name="Nat. Ecol. Evol.">
        <title>Megaphylogeny resolves global patterns of mushroom evolution.</title>
        <authorList>
            <person name="Varga T."/>
            <person name="Krizsan K."/>
            <person name="Foldi C."/>
            <person name="Dima B."/>
            <person name="Sanchez-Garcia M."/>
            <person name="Sanchez-Ramirez S."/>
            <person name="Szollosi G.J."/>
            <person name="Szarkandi J.G."/>
            <person name="Papp V."/>
            <person name="Albert L."/>
            <person name="Andreopoulos W."/>
            <person name="Angelini C."/>
            <person name="Antonin V."/>
            <person name="Barry K.W."/>
            <person name="Bougher N.L."/>
            <person name="Buchanan P."/>
            <person name="Buyck B."/>
            <person name="Bense V."/>
            <person name="Catcheside P."/>
            <person name="Chovatia M."/>
            <person name="Cooper J."/>
            <person name="Damon W."/>
            <person name="Desjardin D."/>
            <person name="Finy P."/>
            <person name="Geml J."/>
            <person name="Haridas S."/>
            <person name="Hughes K."/>
            <person name="Justo A."/>
            <person name="Karasinski D."/>
            <person name="Kautmanova I."/>
            <person name="Kiss B."/>
            <person name="Kocsube S."/>
            <person name="Kotiranta H."/>
            <person name="LaButti K.M."/>
            <person name="Lechner B.E."/>
            <person name="Liimatainen K."/>
            <person name="Lipzen A."/>
            <person name="Lukacs Z."/>
            <person name="Mihaltcheva S."/>
            <person name="Morgado L.N."/>
            <person name="Niskanen T."/>
            <person name="Noordeloos M.E."/>
            <person name="Ohm R.A."/>
            <person name="Ortiz-Santana B."/>
            <person name="Ovrebo C."/>
            <person name="Racz N."/>
            <person name="Riley R."/>
            <person name="Savchenko A."/>
            <person name="Shiryaev A."/>
            <person name="Soop K."/>
            <person name="Spirin V."/>
            <person name="Szebenyi C."/>
            <person name="Tomsovsky M."/>
            <person name="Tulloss R.E."/>
            <person name="Uehling J."/>
            <person name="Grigoriev I.V."/>
            <person name="Vagvolgyi C."/>
            <person name="Papp T."/>
            <person name="Martin F.M."/>
            <person name="Miettinen O."/>
            <person name="Hibbett D.S."/>
            <person name="Nagy L.G."/>
        </authorList>
    </citation>
    <scope>NUCLEOTIDE SEQUENCE [LARGE SCALE GENOMIC DNA]</scope>
    <source>
        <strain evidence="1 2">NL-1719</strain>
    </source>
</reference>
<evidence type="ECO:0000313" key="1">
    <source>
        <dbReference type="EMBL" id="TFK61805.1"/>
    </source>
</evidence>
<proteinExistence type="predicted"/>
<protein>
    <submittedName>
        <fullName evidence="1">Uncharacterized protein</fullName>
    </submittedName>
</protein>
<accession>A0ACD3A8S4</accession>
<gene>
    <name evidence="1" type="ORF">BDN72DRAFT_903775</name>
</gene>